<dbReference type="GO" id="GO:0008270">
    <property type="term" value="F:zinc ion binding"/>
    <property type="evidence" value="ECO:0007669"/>
    <property type="project" value="InterPro"/>
</dbReference>
<dbReference type="InterPro" id="IPR001138">
    <property type="entry name" value="Zn2Cys6_DnaBD"/>
</dbReference>
<dbReference type="PROSITE" id="PS50048">
    <property type="entry name" value="ZN2_CY6_FUNGAL_2"/>
    <property type="match status" value="1"/>
</dbReference>
<dbReference type="SUPFAM" id="SSF57701">
    <property type="entry name" value="Zn2/Cys6 DNA-binding domain"/>
    <property type="match status" value="1"/>
</dbReference>
<evidence type="ECO:0000259" key="4">
    <source>
        <dbReference type="PROSITE" id="PS50048"/>
    </source>
</evidence>
<organism evidence="5 6">
    <name type="scientific">Fusarium solani</name>
    <name type="common">Filamentous fungus</name>
    <dbReference type="NCBI Taxonomy" id="169388"/>
    <lineage>
        <taxon>Eukaryota</taxon>
        <taxon>Fungi</taxon>
        <taxon>Dikarya</taxon>
        <taxon>Ascomycota</taxon>
        <taxon>Pezizomycotina</taxon>
        <taxon>Sordariomycetes</taxon>
        <taxon>Hypocreomycetidae</taxon>
        <taxon>Hypocreales</taxon>
        <taxon>Nectriaceae</taxon>
        <taxon>Fusarium</taxon>
        <taxon>Fusarium solani species complex</taxon>
    </lineage>
</organism>
<keyword evidence="6" id="KW-1185">Reference proteome</keyword>
<gene>
    <name evidence="5" type="ORF">B0J15DRAFT_503224</name>
</gene>
<proteinExistence type="predicted"/>
<name>A0A9P9GH86_FUSSL</name>
<dbReference type="Pfam" id="PF04082">
    <property type="entry name" value="Fungal_trans"/>
    <property type="match status" value="1"/>
</dbReference>
<accession>A0A9P9GH86</accession>
<feature type="domain" description="Zn(2)-C6 fungal-type" evidence="4">
    <location>
        <begin position="37"/>
        <end position="69"/>
    </location>
</feature>
<evidence type="ECO:0000313" key="6">
    <source>
        <dbReference type="Proteomes" id="UP000736672"/>
    </source>
</evidence>
<dbReference type="Pfam" id="PF00172">
    <property type="entry name" value="Zn_clus"/>
    <property type="match status" value="1"/>
</dbReference>
<dbReference type="EMBL" id="JAGTJS010000022">
    <property type="protein sequence ID" value="KAH7237954.1"/>
    <property type="molecule type" value="Genomic_DNA"/>
</dbReference>
<evidence type="ECO:0000256" key="2">
    <source>
        <dbReference type="ARBA" id="ARBA00023242"/>
    </source>
</evidence>
<dbReference type="GO" id="GO:0000981">
    <property type="term" value="F:DNA-binding transcription factor activity, RNA polymerase II-specific"/>
    <property type="evidence" value="ECO:0007669"/>
    <property type="project" value="InterPro"/>
</dbReference>
<dbReference type="PROSITE" id="PS00463">
    <property type="entry name" value="ZN2_CY6_FUNGAL_1"/>
    <property type="match status" value="1"/>
</dbReference>
<dbReference type="PANTHER" id="PTHR47425:SF2">
    <property type="entry name" value="FARB-RELATED"/>
    <property type="match status" value="1"/>
</dbReference>
<reference evidence="5" key="1">
    <citation type="journal article" date="2021" name="Nat. Commun.">
        <title>Genetic determinants of endophytism in the Arabidopsis root mycobiome.</title>
        <authorList>
            <person name="Mesny F."/>
            <person name="Miyauchi S."/>
            <person name="Thiergart T."/>
            <person name="Pickel B."/>
            <person name="Atanasova L."/>
            <person name="Karlsson M."/>
            <person name="Huettel B."/>
            <person name="Barry K.W."/>
            <person name="Haridas S."/>
            <person name="Chen C."/>
            <person name="Bauer D."/>
            <person name="Andreopoulos W."/>
            <person name="Pangilinan J."/>
            <person name="LaButti K."/>
            <person name="Riley R."/>
            <person name="Lipzen A."/>
            <person name="Clum A."/>
            <person name="Drula E."/>
            <person name="Henrissat B."/>
            <person name="Kohler A."/>
            <person name="Grigoriev I.V."/>
            <person name="Martin F.M."/>
            <person name="Hacquard S."/>
        </authorList>
    </citation>
    <scope>NUCLEOTIDE SEQUENCE</scope>
    <source>
        <strain evidence="5">FSSC 5 MPI-SDFR-AT-0091</strain>
    </source>
</reference>
<dbReference type="Proteomes" id="UP000736672">
    <property type="component" value="Unassembled WGS sequence"/>
</dbReference>
<sequence>MEPLGPKVEWCTPLLGPGDISQSEFKASRPRLKAPWACLRCRERKVRCDVSKKDGPCTNCCLRGKTCTTLPSTKRAGFKDRVRLLKKSVWGHSPHADEITSDTETSPHALNPPTPTSFEPSFCVEPAADSVLYLDYHFLSIGNLANMPSEEINFLDIQGCLLVPRRQTMDSIVRQYFLHVHPLLPLLDERSFWDMYSRRWAAADASGPKISLLVFQALLFAACNVPFVPLEALENLGFSSLREAKAGFYSKAKLLYDFGSESSSICIAQAALLLSFRSSSTYLGIKEVNITWLNIAIQHAQIAEAAWHAPSSAPIETDNSDLQSVLKRLWWCCIIRDRVLSLCLRRRPQIDPAHTGSAFYAPLRSADLENEIQHSRVYCKTSKACLNSILERFADLCVVLADVLALAYPMDKQRLHEPDLAAILTRISDTKNALREWDEKTSFSLRLLLGRRTETLAVSNDTEVPHYSVTLHINLIYIYYHSSWIALCHYEALSLASQTSLPCYYIPGGWPAVSQNQWEIQDAALSVTQSLQALHHMNLDRWLPSSAVACIATPLVLHMLDVKLARLPISSGSATSNYSELLEKNLRLKAVIQTIKTCYEQYDIADFVIRAVQHIAGFLELGCLQPTATAGTSDSFGWPDIFSSNPNLYLRLVLSMDLSLSNGRFPEEEDFPVGLRRLFAWELDAAGSLFAHAGEIWNSSSPLDTDRAGMAFAWT</sequence>
<dbReference type="SMART" id="SM00066">
    <property type="entry name" value="GAL4"/>
    <property type="match status" value="1"/>
</dbReference>
<dbReference type="CDD" id="cd12148">
    <property type="entry name" value="fungal_TF_MHR"/>
    <property type="match status" value="1"/>
</dbReference>
<keyword evidence="1" id="KW-0479">Metal-binding</keyword>
<dbReference type="Gene3D" id="4.10.240.10">
    <property type="entry name" value="Zn(2)-C6 fungal-type DNA-binding domain"/>
    <property type="match status" value="1"/>
</dbReference>
<protein>
    <submittedName>
        <fullName evidence="5">Fungal-specific transcription factor domain-containing protein</fullName>
    </submittedName>
</protein>
<dbReference type="PANTHER" id="PTHR47425">
    <property type="entry name" value="FARB-RELATED"/>
    <property type="match status" value="1"/>
</dbReference>
<evidence type="ECO:0000313" key="5">
    <source>
        <dbReference type="EMBL" id="KAH7237954.1"/>
    </source>
</evidence>
<evidence type="ECO:0000256" key="3">
    <source>
        <dbReference type="SAM" id="MobiDB-lite"/>
    </source>
</evidence>
<comment type="caution">
    <text evidence="5">The sequence shown here is derived from an EMBL/GenBank/DDBJ whole genome shotgun (WGS) entry which is preliminary data.</text>
</comment>
<dbReference type="AlphaFoldDB" id="A0A9P9GH86"/>
<dbReference type="InterPro" id="IPR052761">
    <property type="entry name" value="Fungal_Detox/Toxin_TFs"/>
</dbReference>
<feature type="region of interest" description="Disordered" evidence="3">
    <location>
        <begin position="93"/>
        <end position="114"/>
    </location>
</feature>
<evidence type="ECO:0000256" key="1">
    <source>
        <dbReference type="ARBA" id="ARBA00022723"/>
    </source>
</evidence>
<dbReference type="InterPro" id="IPR036864">
    <property type="entry name" value="Zn2-C6_fun-type_DNA-bd_sf"/>
</dbReference>
<dbReference type="OrthoDB" id="5121955at2759"/>
<dbReference type="CDD" id="cd00067">
    <property type="entry name" value="GAL4"/>
    <property type="match status" value="1"/>
</dbReference>
<dbReference type="InterPro" id="IPR007219">
    <property type="entry name" value="XnlR_reg_dom"/>
</dbReference>
<dbReference type="GO" id="GO:0003677">
    <property type="term" value="F:DNA binding"/>
    <property type="evidence" value="ECO:0007669"/>
    <property type="project" value="InterPro"/>
</dbReference>
<dbReference type="GO" id="GO:0006351">
    <property type="term" value="P:DNA-templated transcription"/>
    <property type="evidence" value="ECO:0007669"/>
    <property type="project" value="InterPro"/>
</dbReference>
<keyword evidence="2" id="KW-0539">Nucleus</keyword>